<gene>
    <name evidence="1" type="ORF">HB759_05710</name>
</gene>
<proteinExistence type="predicted"/>
<accession>A0A7X0TNU3</accession>
<reference evidence="1 2" key="1">
    <citation type="submission" date="2020-03" db="EMBL/GenBank/DDBJ databases">
        <title>Soil Listeria distribution.</title>
        <authorList>
            <person name="Liao J."/>
            <person name="Wiedmann M."/>
        </authorList>
    </citation>
    <scope>NUCLEOTIDE SEQUENCE [LARGE SCALE GENOMIC DNA]</scope>
    <source>
        <strain evidence="1 2">FSL L7-1833</strain>
    </source>
</reference>
<evidence type="ECO:0000313" key="2">
    <source>
        <dbReference type="Proteomes" id="UP000532866"/>
    </source>
</evidence>
<dbReference type="AlphaFoldDB" id="A0A7X0TNU3"/>
<evidence type="ECO:0000313" key="1">
    <source>
        <dbReference type="EMBL" id="MBC1331445.1"/>
    </source>
</evidence>
<name>A0A7X0TNU3_9LIST</name>
<protein>
    <submittedName>
        <fullName evidence="1">Uncharacterized protein</fullName>
    </submittedName>
</protein>
<sequence length="51" mass="5843">MTEKNITKSLKKFVHLAASALNPANRSTSNYEVQQKLKQLNKEDQNNPKSR</sequence>
<dbReference type="EMBL" id="JAAROL010000001">
    <property type="protein sequence ID" value="MBC1331445.1"/>
    <property type="molecule type" value="Genomic_DNA"/>
</dbReference>
<dbReference type="RefSeq" id="WP_185367905.1">
    <property type="nucleotide sequence ID" value="NZ_JAARMW010000001.1"/>
</dbReference>
<comment type="caution">
    <text evidence="1">The sequence shown here is derived from an EMBL/GenBank/DDBJ whole genome shotgun (WGS) entry which is preliminary data.</text>
</comment>
<dbReference type="Proteomes" id="UP000532866">
    <property type="component" value="Unassembled WGS sequence"/>
</dbReference>
<organism evidence="1 2">
    <name type="scientific">Listeria booriae</name>
    <dbReference type="NCBI Taxonomy" id="1552123"/>
    <lineage>
        <taxon>Bacteria</taxon>
        <taxon>Bacillati</taxon>
        <taxon>Bacillota</taxon>
        <taxon>Bacilli</taxon>
        <taxon>Bacillales</taxon>
        <taxon>Listeriaceae</taxon>
        <taxon>Listeria</taxon>
    </lineage>
</organism>